<dbReference type="AlphaFoldDB" id="A0A1R1XZT9"/>
<evidence type="ECO:0000313" key="2">
    <source>
        <dbReference type="Proteomes" id="UP000187283"/>
    </source>
</evidence>
<organism evidence="1 2">
    <name type="scientific">Smittium culicis</name>
    <dbReference type="NCBI Taxonomy" id="133412"/>
    <lineage>
        <taxon>Eukaryota</taxon>
        <taxon>Fungi</taxon>
        <taxon>Fungi incertae sedis</taxon>
        <taxon>Zoopagomycota</taxon>
        <taxon>Kickxellomycotina</taxon>
        <taxon>Harpellomycetes</taxon>
        <taxon>Harpellales</taxon>
        <taxon>Legeriomycetaceae</taxon>
        <taxon>Smittium</taxon>
    </lineage>
</organism>
<gene>
    <name evidence="1" type="ORF">AYI70_g4318</name>
</gene>
<sequence>MPSRIFTVSSSKFEPRLETVEGTKSFVFSVDDFGVGHALGSPVAAHSHSPDVLEAQPQFGMKCGEASPIAFIFDVSVGDPRFGRQSLDIFTLTGSAGAQEHGADSQFLADPLHGGVISDLGNDAGCKVEYSLNEAESVFAHSESLATVAPNR</sequence>
<reference evidence="1 2" key="1">
    <citation type="submission" date="2017-01" db="EMBL/GenBank/DDBJ databases">
        <authorList>
            <person name="Mah S.A."/>
            <person name="Swanson W.J."/>
            <person name="Moy G.W."/>
            <person name="Vacquier V.D."/>
        </authorList>
    </citation>
    <scope>NUCLEOTIDE SEQUENCE [LARGE SCALE GENOMIC DNA]</scope>
    <source>
        <strain evidence="1 2">GSMNP</strain>
    </source>
</reference>
<keyword evidence="2" id="KW-1185">Reference proteome</keyword>
<evidence type="ECO:0000313" key="1">
    <source>
        <dbReference type="EMBL" id="OMJ20125.1"/>
    </source>
</evidence>
<protein>
    <submittedName>
        <fullName evidence="1">Uncharacterized protein</fullName>
    </submittedName>
</protein>
<proteinExistence type="predicted"/>
<dbReference type="EMBL" id="LSSN01001320">
    <property type="protein sequence ID" value="OMJ20125.1"/>
    <property type="molecule type" value="Genomic_DNA"/>
</dbReference>
<name>A0A1R1XZT9_9FUNG</name>
<accession>A0A1R1XZT9</accession>
<comment type="caution">
    <text evidence="1">The sequence shown here is derived from an EMBL/GenBank/DDBJ whole genome shotgun (WGS) entry which is preliminary data.</text>
</comment>
<dbReference type="Proteomes" id="UP000187283">
    <property type="component" value="Unassembled WGS sequence"/>
</dbReference>
<dbReference type="OrthoDB" id="10541329at2759"/>